<evidence type="ECO:0000256" key="5">
    <source>
        <dbReference type="ARBA" id="ARBA00022840"/>
    </source>
</evidence>
<protein>
    <submittedName>
        <fullName evidence="7">ABC transporter ATP-binding protein</fullName>
    </submittedName>
</protein>
<dbReference type="NCBIfam" id="NF008453">
    <property type="entry name" value="PRK11308.1"/>
    <property type="match status" value="2"/>
</dbReference>
<dbReference type="GO" id="GO:0016887">
    <property type="term" value="F:ATP hydrolysis activity"/>
    <property type="evidence" value="ECO:0007669"/>
    <property type="project" value="InterPro"/>
</dbReference>
<dbReference type="SMART" id="SM00382">
    <property type="entry name" value="AAA"/>
    <property type="match status" value="2"/>
</dbReference>
<comment type="similarity">
    <text evidence="2">Belongs to the ABC transporter superfamily.</text>
</comment>
<proteinExistence type="inferred from homology"/>
<dbReference type="NCBIfam" id="NF007739">
    <property type="entry name" value="PRK10419.1"/>
    <property type="match status" value="2"/>
</dbReference>
<evidence type="ECO:0000256" key="1">
    <source>
        <dbReference type="ARBA" id="ARBA00004417"/>
    </source>
</evidence>
<dbReference type="GO" id="GO:0015833">
    <property type="term" value="P:peptide transport"/>
    <property type="evidence" value="ECO:0007669"/>
    <property type="project" value="InterPro"/>
</dbReference>
<dbReference type="GO" id="GO:0055085">
    <property type="term" value="P:transmembrane transport"/>
    <property type="evidence" value="ECO:0007669"/>
    <property type="project" value="UniProtKB-ARBA"/>
</dbReference>
<dbReference type="InterPro" id="IPR050319">
    <property type="entry name" value="ABC_transp_ATP-bind"/>
</dbReference>
<evidence type="ECO:0000256" key="4">
    <source>
        <dbReference type="ARBA" id="ARBA00022741"/>
    </source>
</evidence>
<dbReference type="Pfam" id="PF08352">
    <property type="entry name" value="oligo_HPY"/>
    <property type="match status" value="2"/>
</dbReference>
<keyword evidence="8" id="KW-1185">Reference proteome</keyword>
<gene>
    <name evidence="7" type="ORF">CFR77_03305</name>
</gene>
<dbReference type="FunFam" id="3.40.50.300:FF:000016">
    <property type="entry name" value="Oligopeptide ABC transporter ATP-binding component"/>
    <property type="match status" value="1"/>
</dbReference>
<dbReference type="PANTHER" id="PTHR43776">
    <property type="entry name" value="TRANSPORT ATP-BINDING PROTEIN"/>
    <property type="match status" value="1"/>
</dbReference>
<dbReference type="EMBL" id="NKUA01000003">
    <property type="protein sequence ID" value="PYD80436.1"/>
    <property type="molecule type" value="Genomic_DNA"/>
</dbReference>
<dbReference type="Proteomes" id="UP000247814">
    <property type="component" value="Unassembled WGS sequence"/>
</dbReference>
<feature type="domain" description="ABC transporter" evidence="6">
    <location>
        <begin position="24"/>
        <end position="273"/>
    </location>
</feature>
<name>A0A318QLN7_9PROT</name>
<dbReference type="CDD" id="cd03257">
    <property type="entry name" value="ABC_NikE_OppD_transporters"/>
    <property type="match status" value="2"/>
</dbReference>
<keyword evidence="4" id="KW-0547">Nucleotide-binding</keyword>
<dbReference type="GO" id="GO:0005886">
    <property type="term" value="C:plasma membrane"/>
    <property type="evidence" value="ECO:0007669"/>
    <property type="project" value="UniProtKB-SubCell"/>
</dbReference>
<feature type="domain" description="ABC transporter" evidence="6">
    <location>
        <begin position="296"/>
        <end position="541"/>
    </location>
</feature>
<dbReference type="PROSITE" id="PS50893">
    <property type="entry name" value="ABC_TRANSPORTER_2"/>
    <property type="match status" value="2"/>
</dbReference>
<evidence type="ECO:0000256" key="3">
    <source>
        <dbReference type="ARBA" id="ARBA00022448"/>
    </source>
</evidence>
<accession>A0A318QLN7</accession>
<dbReference type="GO" id="GO:0005524">
    <property type="term" value="F:ATP binding"/>
    <property type="evidence" value="ECO:0007669"/>
    <property type="project" value="UniProtKB-KW"/>
</dbReference>
<dbReference type="Gene3D" id="3.40.50.300">
    <property type="entry name" value="P-loop containing nucleotide triphosphate hydrolases"/>
    <property type="match status" value="2"/>
</dbReference>
<organism evidence="7 8">
    <name type="scientific">Komagataeibacter sucrofermentans</name>
    <dbReference type="NCBI Taxonomy" id="1053551"/>
    <lineage>
        <taxon>Bacteria</taxon>
        <taxon>Pseudomonadati</taxon>
        <taxon>Pseudomonadota</taxon>
        <taxon>Alphaproteobacteria</taxon>
        <taxon>Acetobacterales</taxon>
        <taxon>Acetobacteraceae</taxon>
        <taxon>Komagataeibacter</taxon>
    </lineage>
</organism>
<dbReference type="InterPro" id="IPR003439">
    <property type="entry name" value="ABC_transporter-like_ATP-bd"/>
</dbReference>
<dbReference type="InterPro" id="IPR003593">
    <property type="entry name" value="AAA+_ATPase"/>
</dbReference>
<dbReference type="PROSITE" id="PS00211">
    <property type="entry name" value="ABC_TRANSPORTER_1"/>
    <property type="match status" value="2"/>
</dbReference>
<sequence>MGGNAAFTCHKGGPMNTVSPQLSIRDLDVVYESRGSAHHALKGVSLDVRAGEMLALVGESGSGKSTLGRAILGLLPESARIQRGSIRVGGTEIVEMPERALRRIRGARVALIPQDPAHSLDPVRTIGAQLVEAVHLHEPRHPVADTRRMLVGLLERVGIKEPERRLHQYPHELSGGMRQRVLIAAAIAQRPALIVADEPTSALDVSVQVQIMALLAALRHELGTAMLFITHDLGLASEQADRVAVLQHGTLCETGETKALFANPRTPYTRRLLADLPLFHEARAPRRADGPREDAIVVSHLTYAYKGAGGRPGHKAVRDISFNVVAGQTHGIVGESGSGKTTLLRCLLGLITPDGGSVHILGENPARVEGAARRALRRAVQFVYQNPHVSFDPRDRAADILAEPLINAGLRDRSARAERVRAMLERVQLPPAVLERRAANMSGGQSQRLAIARALLCDPKILILDEVVSALDVSVQAEILTLLETLQQQLNLTYVFVSHDLAVVRRIADTVSIIRAGEQVEHGPTETVFSTPRDDYTKRLLAAIPGRDLMRPAMQA</sequence>
<evidence type="ECO:0000313" key="7">
    <source>
        <dbReference type="EMBL" id="PYD80436.1"/>
    </source>
</evidence>
<comment type="caution">
    <text evidence="7">The sequence shown here is derived from an EMBL/GenBank/DDBJ whole genome shotgun (WGS) entry which is preliminary data.</text>
</comment>
<dbReference type="SUPFAM" id="SSF52540">
    <property type="entry name" value="P-loop containing nucleoside triphosphate hydrolases"/>
    <property type="match status" value="2"/>
</dbReference>
<dbReference type="Pfam" id="PF00005">
    <property type="entry name" value="ABC_tran"/>
    <property type="match status" value="2"/>
</dbReference>
<reference evidence="7 8" key="1">
    <citation type="submission" date="2017-07" db="EMBL/GenBank/DDBJ databases">
        <title>A draft genome sequence of Komagataeibacter sucrofermentans LMG 18788.</title>
        <authorList>
            <person name="Skraban J."/>
            <person name="Cleenwerck I."/>
            <person name="Vandamme P."/>
            <person name="Trcek J."/>
        </authorList>
    </citation>
    <scope>NUCLEOTIDE SEQUENCE [LARGE SCALE GENOMIC DNA]</scope>
    <source>
        <strain evidence="7 8">LMG 18788</strain>
    </source>
</reference>
<evidence type="ECO:0000256" key="2">
    <source>
        <dbReference type="ARBA" id="ARBA00005417"/>
    </source>
</evidence>
<evidence type="ECO:0000313" key="8">
    <source>
        <dbReference type="Proteomes" id="UP000247814"/>
    </source>
</evidence>
<keyword evidence="3" id="KW-0813">Transport</keyword>
<dbReference type="InterPro" id="IPR027417">
    <property type="entry name" value="P-loop_NTPase"/>
</dbReference>
<dbReference type="InterPro" id="IPR017871">
    <property type="entry name" value="ABC_transporter-like_CS"/>
</dbReference>
<comment type="subcellular location">
    <subcellularLocation>
        <location evidence="1">Cell inner membrane</location>
        <topology evidence="1">Peripheral membrane protein</topology>
    </subcellularLocation>
</comment>
<keyword evidence="5 7" id="KW-0067">ATP-binding</keyword>
<dbReference type="AlphaFoldDB" id="A0A318QLN7"/>
<dbReference type="OrthoDB" id="9802264at2"/>
<dbReference type="PANTHER" id="PTHR43776:SF7">
    <property type="entry name" value="D,D-DIPEPTIDE TRANSPORT ATP-BINDING PROTEIN DDPF-RELATED"/>
    <property type="match status" value="1"/>
</dbReference>
<evidence type="ECO:0000259" key="6">
    <source>
        <dbReference type="PROSITE" id="PS50893"/>
    </source>
</evidence>
<dbReference type="InterPro" id="IPR013563">
    <property type="entry name" value="Oligopep_ABC_C"/>
</dbReference>